<protein>
    <submittedName>
        <fullName evidence="2">Uncharacterized protein</fullName>
    </submittedName>
</protein>
<comment type="caution">
    <text evidence="2">The sequence shown here is derived from an EMBL/GenBank/DDBJ whole genome shotgun (WGS) entry which is preliminary data.</text>
</comment>
<evidence type="ECO:0000256" key="1">
    <source>
        <dbReference type="SAM" id="Phobius"/>
    </source>
</evidence>
<evidence type="ECO:0000313" key="2">
    <source>
        <dbReference type="EMBL" id="PKY50165.1"/>
    </source>
</evidence>
<feature type="transmembrane region" description="Helical" evidence="1">
    <location>
        <begin position="38"/>
        <end position="63"/>
    </location>
</feature>
<evidence type="ECO:0000313" key="3">
    <source>
        <dbReference type="Proteomes" id="UP000234323"/>
    </source>
</evidence>
<keyword evidence="1" id="KW-0472">Membrane</keyword>
<proteinExistence type="predicted"/>
<dbReference type="VEuPathDB" id="FungiDB:FUN_018376"/>
<organism evidence="2 3">
    <name type="scientific">Rhizophagus irregularis</name>
    <dbReference type="NCBI Taxonomy" id="588596"/>
    <lineage>
        <taxon>Eukaryota</taxon>
        <taxon>Fungi</taxon>
        <taxon>Fungi incertae sedis</taxon>
        <taxon>Mucoromycota</taxon>
        <taxon>Glomeromycotina</taxon>
        <taxon>Glomeromycetes</taxon>
        <taxon>Glomerales</taxon>
        <taxon>Glomeraceae</taxon>
        <taxon>Rhizophagus</taxon>
    </lineage>
</organism>
<feature type="transmembrane region" description="Helical" evidence="1">
    <location>
        <begin position="83"/>
        <end position="105"/>
    </location>
</feature>
<dbReference type="EMBL" id="LLXI01000834">
    <property type="protein sequence ID" value="PKY50165.1"/>
    <property type="molecule type" value="Genomic_DNA"/>
</dbReference>
<dbReference type="Proteomes" id="UP000234323">
    <property type="component" value="Unassembled WGS sequence"/>
</dbReference>
<dbReference type="AlphaFoldDB" id="A0A2I1GUD0"/>
<name>A0A2I1GUD0_9GLOM</name>
<keyword evidence="3" id="KW-1185">Reference proteome</keyword>
<accession>A0A2I1GUD0</accession>
<keyword evidence="1" id="KW-0812">Transmembrane</keyword>
<reference evidence="2 3" key="1">
    <citation type="submission" date="2015-10" db="EMBL/GenBank/DDBJ databases">
        <title>Genome analyses suggest a sexual origin of heterokaryosis in a supposedly ancient asexual fungus.</title>
        <authorList>
            <person name="Ropars J."/>
            <person name="Sedzielewska K."/>
            <person name="Noel J."/>
            <person name="Charron P."/>
            <person name="Farinelli L."/>
            <person name="Marton T."/>
            <person name="Kruger M."/>
            <person name="Pelin A."/>
            <person name="Brachmann A."/>
            <person name="Corradi N."/>
        </authorList>
    </citation>
    <scope>NUCLEOTIDE SEQUENCE [LARGE SCALE GENOMIC DNA]</scope>
    <source>
        <strain evidence="2 3">A4</strain>
    </source>
</reference>
<sequence>MDEKKEEKETKSLKNDSSVLWTQHLVFFRISGREIGKFFLGFWAKVFFGSLGGMKICFYLMAYGSFQLLDLLTLNFGYEVGNFTFLLSFFLIFFSLFKFQAIWTLKMGYLGIDGKIKNLKMILP</sequence>
<gene>
    <name evidence="2" type="ORF">RhiirA4_423524</name>
</gene>
<keyword evidence="1" id="KW-1133">Transmembrane helix</keyword>